<feature type="compositionally biased region" description="Low complexity" evidence="1">
    <location>
        <begin position="39"/>
        <end position="55"/>
    </location>
</feature>
<name>A0ABV5FTV2_9MICC</name>
<sequence length="118" mass="12122">MKALQASPRLSYAPRWDTIAIRPPGNSEDANVIPDPAVTGSSRGRSTGRPTSMSTVSEGIRVCSEKAGPTGWRPWAPSAGKSAEKVESNTSAMAAIGESVTACTTVVTGGTSRTVTSV</sequence>
<evidence type="ECO:0000313" key="3">
    <source>
        <dbReference type="Proteomes" id="UP001589575"/>
    </source>
</evidence>
<feature type="region of interest" description="Disordered" evidence="1">
    <location>
        <begin position="21"/>
        <end position="58"/>
    </location>
</feature>
<keyword evidence="3" id="KW-1185">Reference proteome</keyword>
<dbReference type="EMBL" id="JBHMFI010000001">
    <property type="protein sequence ID" value="MFB9070089.1"/>
    <property type="molecule type" value="Genomic_DNA"/>
</dbReference>
<dbReference type="Proteomes" id="UP001589575">
    <property type="component" value="Unassembled WGS sequence"/>
</dbReference>
<proteinExistence type="predicted"/>
<gene>
    <name evidence="2" type="ORF">ACFFX0_02325</name>
</gene>
<reference evidence="2 3" key="1">
    <citation type="submission" date="2024-09" db="EMBL/GenBank/DDBJ databases">
        <authorList>
            <person name="Sun Q."/>
            <person name="Mori K."/>
        </authorList>
    </citation>
    <scope>NUCLEOTIDE SEQUENCE [LARGE SCALE GENOMIC DNA]</scope>
    <source>
        <strain evidence="2 3">CCM 7609</strain>
    </source>
</reference>
<accession>A0ABV5FTV2</accession>
<comment type="caution">
    <text evidence="2">The sequence shown here is derived from an EMBL/GenBank/DDBJ whole genome shotgun (WGS) entry which is preliminary data.</text>
</comment>
<evidence type="ECO:0000256" key="1">
    <source>
        <dbReference type="SAM" id="MobiDB-lite"/>
    </source>
</evidence>
<evidence type="ECO:0000313" key="2">
    <source>
        <dbReference type="EMBL" id="MFB9070089.1"/>
    </source>
</evidence>
<protein>
    <submittedName>
        <fullName evidence="2">Uncharacterized protein</fullName>
    </submittedName>
</protein>
<organism evidence="2 3">
    <name type="scientific">Citricoccus parietis</name>
    <dbReference type="NCBI Taxonomy" id="592307"/>
    <lineage>
        <taxon>Bacteria</taxon>
        <taxon>Bacillati</taxon>
        <taxon>Actinomycetota</taxon>
        <taxon>Actinomycetes</taxon>
        <taxon>Micrococcales</taxon>
        <taxon>Micrococcaceae</taxon>
        <taxon>Citricoccus</taxon>
    </lineage>
</organism>